<feature type="compositionally biased region" description="Polar residues" evidence="9">
    <location>
        <begin position="77"/>
        <end position="96"/>
    </location>
</feature>
<dbReference type="Pfam" id="PF12796">
    <property type="entry name" value="Ank_2"/>
    <property type="match status" value="1"/>
</dbReference>
<dbReference type="AlphaFoldDB" id="A0A131YZY5"/>
<evidence type="ECO:0000256" key="2">
    <source>
        <dbReference type="ARBA" id="ARBA00022483"/>
    </source>
</evidence>
<sequence length="379" mass="41377">MRLKPRCNVMTFSTHDGTHPILAHHVARCLLCCAALWRTVQLGVVARCARAVAVTDIRGARTTPNSRGETPRKKMSGTDSGIETGSESNGSTSMSVGSPPRLNADNDHAEPQDEEVGDAAAPFFRSVQPLAVQCLGAMATESSASLLGHGGAMEDGELSSSHAWHGKMRMQQRRARRWRYLSGNCAAFRNIIGERKLRIAAITNQIPLVRRLLETGVNPCAADERSRTALHFAACKGHLEIIKMLLEHGANPNQRDIVGNTPLHLAVCTSHTEVITHLLKAGTDVNSLDNSGRTPLHLAQSKLRVLKVDVAKSSENVKQEVMNVIEMLQVYLQRSGKPAESDLLGAFSTRLRLHQTRQEVDNDVQDLLSSLAHLSLHKT</sequence>
<dbReference type="PROSITE" id="PS50088">
    <property type="entry name" value="ANK_REPEAT"/>
    <property type="match status" value="3"/>
</dbReference>
<reference evidence="10" key="1">
    <citation type="journal article" date="2016" name="Ticks Tick Borne Dis.">
        <title>De novo assembly and annotation of the salivary gland transcriptome of Rhipicephalus appendiculatus male and female ticks during blood feeding.</title>
        <authorList>
            <person name="de Castro M.H."/>
            <person name="de Klerk D."/>
            <person name="Pienaar R."/>
            <person name="Latif A.A."/>
            <person name="Rees D.J."/>
            <person name="Mans B.J."/>
        </authorList>
    </citation>
    <scope>NUCLEOTIDE SEQUENCE</scope>
    <source>
        <tissue evidence="10">Salivary glands</tissue>
    </source>
</reference>
<evidence type="ECO:0000256" key="8">
    <source>
        <dbReference type="PROSITE-ProRule" id="PRU00023"/>
    </source>
</evidence>
<evidence type="ECO:0000256" key="9">
    <source>
        <dbReference type="SAM" id="MobiDB-lite"/>
    </source>
</evidence>
<keyword evidence="7" id="KW-1053">Target membrane</keyword>
<evidence type="ECO:0000256" key="1">
    <source>
        <dbReference type="ARBA" id="ARBA00004175"/>
    </source>
</evidence>
<evidence type="ECO:0000313" key="10">
    <source>
        <dbReference type="EMBL" id="JAP84102.1"/>
    </source>
</evidence>
<keyword evidence="4" id="KW-0677">Repeat</keyword>
<dbReference type="PRINTS" id="PR01415">
    <property type="entry name" value="ANKYRIN"/>
</dbReference>
<dbReference type="Pfam" id="PF00023">
    <property type="entry name" value="Ank"/>
    <property type="match status" value="1"/>
</dbReference>
<dbReference type="InterPro" id="IPR036770">
    <property type="entry name" value="Ankyrin_rpt-contain_sf"/>
</dbReference>
<proteinExistence type="predicted"/>
<dbReference type="GO" id="GO:0006887">
    <property type="term" value="P:exocytosis"/>
    <property type="evidence" value="ECO:0007669"/>
    <property type="project" value="UniProtKB-KW"/>
</dbReference>
<evidence type="ECO:0000256" key="3">
    <source>
        <dbReference type="ARBA" id="ARBA00022537"/>
    </source>
</evidence>
<keyword evidence="5" id="KW-0800">Toxin</keyword>
<evidence type="ECO:0000256" key="6">
    <source>
        <dbReference type="ARBA" id="ARBA00023043"/>
    </source>
</evidence>
<keyword evidence="2" id="KW-0268">Exocytosis</keyword>
<evidence type="ECO:0000256" key="7">
    <source>
        <dbReference type="ARBA" id="ARBA00023298"/>
    </source>
</evidence>
<protein>
    <submittedName>
        <fullName evidence="10">Ankyrin repeat domain-containing protein 54</fullName>
    </submittedName>
</protein>
<dbReference type="InterPro" id="IPR002110">
    <property type="entry name" value="Ankyrin_rpt"/>
</dbReference>
<name>A0A131YZY5_RHIAP</name>
<dbReference type="Gene3D" id="1.25.40.20">
    <property type="entry name" value="Ankyrin repeat-containing domain"/>
    <property type="match status" value="2"/>
</dbReference>
<feature type="repeat" description="ANK" evidence="8">
    <location>
        <begin position="258"/>
        <end position="290"/>
    </location>
</feature>
<feature type="region of interest" description="Disordered" evidence="9">
    <location>
        <begin position="61"/>
        <end position="116"/>
    </location>
</feature>
<dbReference type="GO" id="GO:0044218">
    <property type="term" value="C:other organism cell membrane"/>
    <property type="evidence" value="ECO:0007669"/>
    <property type="project" value="UniProtKB-KW"/>
</dbReference>
<dbReference type="EMBL" id="GEDV01004455">
    <property type="protein sequence ID" value="JAP84102.1"/>
    <property type="molecule type" value="Transcribed_RNA"/>
</dbReference>
<organism evidence="10">
    <name type="scientific">Rhipicephalus appendiculatus</name>
    <name type="common">Brown ear tick</name>
    <dbReference type="NCBI Taxonomy" id="34631"/>
    <lineage>
        <taxon>Eukaryota</taxon>
        <taxon>Metazoa</taxon>
        <taxon>Ecdysozoa</taxon>
        <taxon>Arthropoda</taxon>
        <taxon>Chelicerata</taxon>
        <taxon>Arachnida</taxon>
        <taxon>Acari</taxon>
        <taxon>Parasitiformes</taxon>
        <taxon>Ixodida</taxon>
        <taxon>Ixodoidea</taxon>
        <taxon>Ixodidae</taxon>
        <taxon>Rhipicephalinae</taxon>
        <taxon>Rhipicephalus</taxon>
        <taxon>Rhipicephalus</taxon>
    </lineage>
</organism>
<keyword evidence="5" id="KW-0638">Presynaptic neurotoxin</keyword>
<keyword evidence="6 8" id="KW-0040">ANK repeat</keyword>
<comment type="subcellular location">
    <subcellularLocation>
        <location evidence="1">Target cell membrane</location>
    </subcellularLocation>
</comment>
<dbReference type="SUPFAM" id="SSF48403">
    <property type="entry name" value="Ankyrin repeat"/>
    <property type="match status" value="1"/>
</dbReference>
<dbReference type="PROSITE" id="PS50297">
    <property type="entry name" value="ANK_REP_REGION"/>
    <property type="match status" value="2"/>
</dbReference>
<keyword evidence="5" id="KW-0528">Neurotoxin</keyword>
<keyword evidence="7" id="KW-0472">Membrane</keyword>
<feature type="repeat" description="ANK" evidence="8">
    <location>
        <begin position="192"/>
        <end position="224"/>
    </location>
</feature>
<evidence type="ECO:0000256" key="4">
    <source>
        <dbReference type="ARBA" id="ARBA00022737"/>
    </source>
</evidence>
<dbReference type="GO" id="GO:0044231">
    <property type="term" value="C:host cell presynaptic membrane"/>
    <property type="evidence" value="ECO:0007669"/>
    <property type="project" value="UniProtKB-KW"/>
</dbReference>
<dbReference type="PANTHER" id="PTHR24171">
    <property type="entry name" value="ANKYRIN REPEAT DOMAIN-CONTAINING PROTEIN 39-RELATED"/>
    <property type="match status" value="1"/>
</dbReference>
<evidence type="ECO:0000256" key="5">
    <source>
        <dbReference type="ARBA" id="ARBA00023028"/>
    </source>
</evidence>
<dbReference type="SMART" id="SM00248">
    <property type="entry name" value="ANK"/>
    <property type="match status" value="3"/>
</dbReference>
<feature type="repeat" description="ANK" evidence="8">
    <location>
        <begin position="225"/>
        <end position="257"/>
    </location>
</feature>
<keyword evidence="3" id="KW-1052">Target cell membrane</keyword>
<accession>A0A131YZY5</accession>